<keyword evidence="5" id="KW-0963">Cytoplasm</keyword>
<dbReference type="Pfam" id="PF00977">
    <property type="entry name" value="His_biosynth"/>
    <property type="match status" value="1"/>
</dbReference>
<proteinExistence type="inferred from homology"/>
<comment type="subunit">
    <text evidence="3">Heterodimer of HisH and HisF.</text>
</comment>
<gene>
    <name evidence="13" type="ORF">ACFQ1O_11375</name>
</gene>
<keyword evidence="8" id="KW-0456">Lyase</keyword>
<evidence type="ECO:0000256" key="6">
    <source>
        <dbReference type="ARBA" id="ARBA00022605"/>
    </source>
</evidence>
<dbReference type="CDD" id="cd04731">
    <property type="entry name" value="HisF"/>
    <property type="match status" value="1"/>
</dbReference>
<organism evidence="13 14">
    <name type="scientific">Pseudofulvibacter geojedonensis</name>
    <dbReference type="NCBI Taxonomy" id="1123758"/>
    <lineage>
        <taxon>Bacteria</taxon>
        <taxon>Pseudomonadati</taxon>
        <taxon>Bacteroidota</taxon>
        <taxon>Flavobacteriia</taxon>
        <taxon>Flavobacteriales</taxon>
        <taxon>Flavobacteriaceae</taxon>
        <taxon>Pseudofulvibacter</taxon>
    </lineage>
</organism>
<evidence type="ECO:0000256" key="10">
    <source>
        <dbReference type="ARBA" id="ARBA00030264"/>
    </source>
</evidence>
<dbReference type="NCBIfam" id="NF038364">
    <property type="entry name" value="AglZ_HisF2_fam"/>
    <property type="match status" value="1"/>
</dbReference>
<comment type="function">
    <text evidence="9">IGPS catalyzes the conversion of PRFAR and glutamine to IGP, AICAR and glutamate. The HisF subunit catalyzes the cyclization activity that produces IGP and AICAR from PRFAR using the ammonia provided by the HisH subunit.</text>
</comment>
<evidence type="ECO:0000256" key="4">
    <source>
        <dbReference type="ARBA" id="ARBA00012809"/>
    </source>
</evidence>
<dbReference type="InterPro" id="IPR004651">
    <property type="entry name" value="HisF"/>
</dbReference>
<dbReference type="EMBL" id="JBHTJM010000009">
    <property type="protein sequence ID" value="MFD0964605.1"/>
    <property type="molecule type" value="Genomic_DNA"/>
</dbReference>
<comment type="pathway">
    <text evidence="1">Amino-acid biosynthesis; L-histidine biosynthesis; L-histidine from 5-phospho-alpha-D-ribose 1-diphosphate: step 5/9.</text>
</comment>
<evidence type="ECO:0000256" key="7">
    <source>
        <dbReference type="ARBA" id="ARBA00023102"/>
    </source>
</evidence>
<dbReference type="PANTHER" id="PTHR21235">
    <property type="entry name" value="IMIDAZOLE GLYCEROL PHOSPHATE SYNTHASE SUBUNIT HISF/H IGP SYNTHASE SUBUNIT HISF/H"/>
    <property type="match status" value="1"/>
</dbReference>
<dbReference type="PANTHER" id="PTHR21235:SF2">
    <property type="entry name" value="IMIDAZOLE GLYCEROL PHOSPHATE SYNTHASE HISHF"/>
    <property type="match status" value="1"/>
</dbReference>
<dbReference type="NCBIfam" id="TIGR03572">
    <property type="entry name" value="WbuZ"/>
    <property type="match status" value="1"/>
</dbReference>
<dbReference type="InterPro" id="IPR020021">
    <property type="entry name" value="Glycosyl_amidation-assoc_WbuZ"/>
</dbReference>
<keyword evidence="6 12" id="KW-0028">Amino-acid biosynthesis</keyword>
<dbReference type="RefSeq" id="WP_377716145.1">
    <property type="nucleotide sequence ID" value="NZ_JBHTJM010000009.1"/>
</dbReference>
<dbReference type="EC" id="4.3.2.10" evidence="4"/>
<protein>
    <recommendedName>
        <fullName evidence="4">imidazole glycerol-phosphate synthase</fullName>
        <ecNumber evidence="4">4.3.2.10</ecNumber>
    </recommendedName>
    <alternativeName>
        <fullName evidence="10">IGP synthase cyclase subunit</fullName>
    </alternativeName>
</protein>
<evidence type="ECO:0000313" key="14">
    <source>
        <dbReference type="Proteomes" id="UP001596997"/>
    </source>
</evidence>
<keyword evidence="14" id="KW-1185">Reference proteome</keyword>
<dbReference type="Gene3D" id="3.20.20.70">
    <property type="entry name" value="Aldolase class I"/>
    <property type="match status" value="1"/>
</dbReference>
<reference evidence="14" key="1">
    <citation type="journal article" date="2019" name="Int. J. Syst. Evol. Microbiol.">
        <title>The Global Catalogue of Microorganisms (GCM) 10K type strain sequencing project: providing services to taxonomists for standard genome sequencing and annotation.</title>
        <authorList>
            <consortium name="The Broad Institute Genomics Platform"/>
            <consortium name="The Broad Institute Genome Sequencing Center for Infectious Disease"/>
            <person name="Wu L."/>
            <person name="Ma J."/>
        </authorList>
    </citation>
    <scope>NUCLEOTIDE SEQUENCE [LARGE SCALE GENOMIC DNA]</scope>
    <source>
        <strain evidence="14">CCUG 62114</strain>
    </source>
</reference>
<comment type="caution">
    <text evidence="13">The sequence shown here is derived from an EMBL/GenBank/DDBJ whole genome shotgun (WGS) entry which is preliminary data.</text>
</comment>
<evidence type="ECO:0000256" key="8">
    <source>
        <dbReference type="ARBA" id="ARBA00023239"/>
    </source>
</evidence>
<evidence type="ECO:0000256" key="3">
    <source>
        <dbReference type="ARBA" id="ARBA00011152"/>
    </source>
</evidence>
<evidence type="ECO:0000256" key="11">
    <source>
        <dbReference type="ARBA" id="ARBA00047838"/>
    </source>
</evidence>
<dbReference type="InterPro" id="IPR013785">
    <property type="entry name" value="Aldolase_TIM"/>
</dbReference>
<evidence type="ECO:0000256" key="5">
    <source>
        <dbReference type="ARBA" id="ARBA00022490"/>
    </source>
</evidence>
<dbReference type="InterPro" id="IPR011060">
    <property type="entry name" value="RibuloseP-bd_barrel"/>
</dbReference>
<keyword evidence="7 12" id="KW-0368">Histidine biosynthesis</keyword>
<dbReference type="InterPro" id="IPR050064">
    <property type="entry name" value="IGPS_HisA/HisF"/>
</dbReference>
<dbReference type="InterPro" id="IPR006062">
    <property type="entry name" value="His_biosynth"/>
</dbReference>
<comment type="similarity">
    <text evidence="2 12">Belongs to the HisA/HisF family.</text>
</comment>
<evidence type="ECO:0000313" key="13">
    <source>
        <dbReference type="EMBL" id="MFD0964605.1"/>
    </source>
</evidence>
<accession>A0ABW3I469</accession>
<sequence length="256" mass="27998">MPRPILRRTIPCLLLRDNGLVKTEKFKKDTYIGDPLNAVKIFNEKEVDELVFLDIDATKKGKEPHYSFIQDIANECFMPFCYGGGIKSIEQIKKIIASGAEKVSINTAAFTNPELITEAANIFGSSTIVVSIDVKKDLFGKKRVYVSSGKKNTKMDPVVYSKKMEALGAGEILLNSVDKDGTMTGYDLDLIKSVSEAVSIPVIACGGVGTINHFSLAIKQAKASAVAAGSFFVYQGPRKAVLISYPSQQELKEIYQ</sequence>
<dbReference type="SUPFAM" id="SSF51366">
    <property type="entry name" value="Ribulose-phoshate binding barrel"/>
    <property type="match status" value="1"/>
</dbReference>
<comment type="catalytic activity">
    <reaction evidence="11">
        <text>5-[(5-phospho-1-deoxy-D-ribulos-1-ylimino)methylamino]-1-(5-phospho-beta-D-ribosyl)imidazole-4-carboxamide + L-glutamine = D-erythro-1-(imidazol-4-yl)glycerol 3-phosphate + 5-amino-1-(5-phospho-beta-D-ribosyl)imidazole-4-carboxamide + L-glutamate + H(+)</text>
        <dbReference type="Rhea" id="RHEA:24793"/>
        <dbReference type="ChEBI" id="CHEBI:15378"/>
        <dbReference type="ChEBI" id="CHEBI:29985"/>
        <dbReference type="ChEBI" id="CHEBI:58278"/>
        <dbReference type="ChEBI" id="CHEBI:58359"/>
        <dbReference type="ChEBI" id="CHEBI:58475"/>
        <dbReference type="ChEBI" id="CHEBI:58525"/>
        <dbReference type="EC" id="4.3.2.10"/>
    </reaction>
</comment>
<evidence type="ECO:0000256" key="2">
    <source>
        <dbReference type="ARBA" id="ARBA00009667"/>
    </source>
</evidence>
<evidence type="ECO:0000256" key="12">
    <source>
        <dbReference type="RuleBase" id="RU003657"/>
    </source>
</evidence>
<evidence type="ECO:0000256" key="9">
    <source>
        <dbReference type="ARBA" id="ARBA00025475"/>
    </source>
</evidence>
<evidence type="ECO:0000256" key="1">
    <source>
        <dbReference type="ARBA" id="ARBA00005091"/>
    </source>
</evidence>
<name>A0ABW3I469_9FLAO</name>
<dbReference type="Proteomes" id="UP001596997">
    <property type="component" value="Unassembled WGS sequence"/>
</dbReference>